<evidence type="ECO:0000313" key="1">
    <source>
        <dbReference type="EMBL" id="BAQ94333.1"/>
    </source>
</evidence>
<name>A0A6S4PGN6_9CAUD</name>
<dbReference type="Pfam" id="PF24072">
    <property type="entry name" value="T7_gp14"/>
    <property type="match status" value="1"/>
</dbReference>
<reference evidence="1 2" key="1">
    <citation type="journal article" date="2013" name="PLoS Genet.">
        <title>Expanding the Marine Virosphere Using Metagenomics.</title>
        <authorList>
            <person name="Mizuno C.M."/>
            <person name="Rodriguez-Valera F."/>
            <person name="Kimes N.E."/>
            <person name="Ghai R."/>
        </authorList>
    </citation>
    <scope>NUCLEOTIDE SEQUENCE [LARGE SCALE GENOMIC DNA]</scope>
    <source>
        <strain evidence="1">UvMED-CGR-U-MedDCM-OCT-S46-C10</strain>
    </source>
</reference>
<dbReference type="RefSeq" id="YP_009777875.1">
    <property type="nucleotide sequence ID" value="NC_047705.1"/>
</dbReference>
<evidence type="ECO:0000313" key="2">
    <source>
        <dbReference type="Proteomes" id="UP000504935"/>
    </source>
</evidence>
<accession>A0A6S4PGN6</accession>
<dbReference type="GeneID" id="55412452"/>
<dbReference type="InterPro" id="IPR038996">
    <property type="entry name" value="Gp14"/>
</dbReference>
<sequence>MCSPEAQFALAVASKVQEFNAKQDEANRVRQSNAVAVANANRAMSDDLGQVDYEKGKAKEELTRSKFKTKLEKIAQMSEMLNLNVGNTDAILKDNGAEFDMDFMENKSAFNNDMVSLNRKELEVFATNSRTINSLPVPSDPSKMALAIGVAEASANYGSTDPNDRKFFR</sequence>
<protein>
    <submittedName>
        <fullName evidence="1">Uncharacterized protein</fullName>
    </submittedName>
</protein>
<dbReference type="Proteomes" id="UP000504935">
    <property type="component" value="Segment"/>
</dbReference>
<organism evidence="1 2">
    <name type="scientific">uncultured phage MedDCM-OCT-S46-C10</name>
    <dbReference type="NCBI Taxonomy" id="2741074"/>
    <lineage>
        <taxon>Viruses</taxon>
        <taxon>Duplodnaviria</taxon>
        <taxon>Heunggongvirae</taxon>
        <taxon>Uroviricota</taxon>
        <taxon>Caudoviricetes</taxon>
        <taxon>Autographivirales</taxon>
        <taxon>Foussvirus</taxon>
        <taxon>Foussvirus S46C10</taxon>
    </lineage>
</organism>
<keyword evidence="2" id="KW-1185">Reference proteome</keyword>
<dbReference type="EMBL" id="AP013545">
    <property type="protein sequence ID" value="BAQ94333.1"/>
    <property type="molecule type" value="Genomic_DNA"/>
</dbReference>
<proteinExistence type="predicted"/>
<dbReference type="KEGG" id="vg:55412452"/>